<dbReference type="Proteomes" id="UP001157418">
    <property type="component" value="Unassembled WGS sequence"/>
</dbReference>
<proteinExistence type="inferred from homology"/>
<sequence>MGTSVQVTPLCGVYNENPLSYLVSIDGFNFVIDCGWNDHFDPSLLQPLLIHHFLLRICDCFDVLLSHSDTLHLGALPYAMTMKQFGLSAPVYATEPVFRLGLLTTSAASKYQSLICSHWMILILPLPKRDKINLLSELSFIWKRGRYSDCTSCCWSPLGRHLNGTTSKGSRVYRCYIEHSKRQWKCVVACGYCWSNTGAAFDTRTVLGTTSFDLSYLLSHKTSQTQRAQSLEVGFSHDIFVEWATVVLFTERGQFGILQSDPPPKAVKVTLSKRVPLAAYEEEQEKIKKEEALKASLVKEEESNSKAVLGTDVSKSDPMIIDGHAQLDFCLLF</sequence>
<dbReference type="InterPro" id="IPR001279">
    <property type="entry name" value="Metallo-B-lactamas"/>
</dbReference>
<protein>
    <recommendedName>
        <fullName evidence="1">Cleavage and polyadenylation specificity factor subunit 2</fullName>
    </recommendedName>
    <alternativeName>
        <fullName evidence="1">Cleavage and polyadenylation specificity factor 100 kDa subunit</fullName>
    </alternativeName>
</protein>
<dbReference type="Pfam" id="PF16661">
    <property type="entry name" value="Lactamase_B_6"/>
    <property type="match status" value="1"/>
</dbReference>
<dbReference type="PANTHER" id="PTHR45922">
    <property type="entry name" value="CLEAVAGE AND POLYADENYLATION SPECIFICITY FACTOR SUBUNIT 2"/>
    <property type="match status" value="1"/>
</dbReference>
<dbReference type="SUPFAM" id="SSF56281">
    <property type="entry name" value="Metallo-hydrolase/oxidoreductase"/>
    <property type="match status" value="1"/>
</dbReference>
<evidence type="ECO:0000259" key="2">
    <source>
        <dbReference type="Pfam" id="PF16661"/>
    </source>
</evidence>
<keyword evidence="1" id="KW-0694">RNA-binding</keyword>
<name>A0AAU9NR22_9ASTR</name>
<keyword evidence="1" id="KW-0507">mRNA processing</keyword>
<dbReference type="GO" id="GO:0005847">
    <property type="term" value="C:mRNA cleavage and polyadenylation specificity factor complex"/>
    <property type="evidence" value="ECO:0007669"/>
    <property type="project" value="InterPro"/>
</dbReference>
<dbReference type="Gene3D" id="3.60.15.10">
    <property type="entry name" value="Ribonuclease Z/Hydroxyacylglutathione hydrolase-like"/>
    <property type="match status" value="1"/>
</dbReference>
<feature type="domain" description="Metallo-beta-lactamase" evidence="2">
    <location>
        <begin position="22"/>
        <end position="117"/>
    </location>
</feature>
<comment type="similarity">
    <text evidence="1">Belongs to the metallo-beta-lactamase superfamily. RNA-metabolizing metallo-beta-lactamase-like family. CPSF2/YSH1 subfamily.</text>
</comment>
<accession>A0AAU9NR22</accession>
<evidence type="ECO:0000313" key="4">
    <source>
        <dbReference type="Proteomes" id="UP001157418"/>
    </source>
</evidence>
<keyword evidence="4" id="KW-1185">Reference proteome</keyword>
<gene>
    <name evidence="3" type="ORF">LVIROSA_LOCUS26383</name>
</gene>
<comment type="caution">
    <text evidence="3">The sequence shown here is derived from an EMBL/GenBank/DDBJ whole genome shotgun (WGS) entry which is preliminary data.</text>
</comment>
<dbReference type="EMBL" id="CAKMRJ010005412">
    <property type="protein sequence ID" value="CAH1440233.1"/>
    <property type="molecule type" value="Genomic_DNA"/>
</dbReference>
<keyword evidence="1" id="KW-0539">Nucleus</keyword>
<dbReference type="InterPro" id="IPR036866">
    <property type="entry name" value="RibonucZ/Hydroxyglut_hydro"/>
</dbReference>
<dbReference type="GO" id="GO:0003723">
    <property type="term" value="F:RNA binding"/>
    <property type="evidence" value="ECO:0007669"/>
    <property type="project" value="UniProtKB-KW"/>
</dbReference>
<dbReference type="GO" id="GO:0006398">
    <property type="term" value="P:mRNA 3'-end processing by stem-loop binding and cleavage"/>
    <property type="evidence" value="ECO:0007669"/>
    <property type="project" value="InterPro"/>
</dbReference>
<organism evidence="3 4">
    <name type="scientific">Lactuca virosa</name>
    <dbReference type="NCBI Taxonomy" id="75947"/>
    <lineage>
        <taxon>Eukaryota</taxon>
        <taxon>Viridiplantae</taxon>
        <taxon>Streptophyta</taxon>
        <taxon>Embryophyta</taxon>
        <taxon>Tracheophyta</taxon>
        <taxon>Spermatophyta</taxon>
        <taxon>Magnoliopsida</taxon>
        <taxon>eudicotyledons</taxon>
        <taxon>Gunneridae</taxon>
        <taxon>Pentapetalae</taxon>
        <taxon>asterids</taxon>
        <taxon>campanulids</taxon>
        <taxon>Asterales</taxon>
        <taxon>Asteraceae</taxon>
        <taxon>Cichorioideae</taxon>
        <taxon>Cichorieae</taxon>
        <taxon>Lactucinae</taxon>
        <taxon>Lactuca</taxon>
    </lineage>
</organism>
<evidence type="ECO:0000256" key="1">
    <source>
        <dbReference type="RuleBase" id="RU365006"/>
    </source>
</evidence>
<dbReference type="InterPro" id="IPR027075">
    <property type="entry name" value="CPSF2"/>
</dbReference>
<dbReference type="AlphaFoldDB" id="A0AAU9NR22"/>
<comment type="subcellular location">
    <subcellularLocation>
        <location evidence="1">Nucleus</location>
    </subcellularLocation>
</comment>
<evidence type="ECO:0000313" key="3">
    <source>
        <dbReference type="EMBL" id="CAH1440233.1"/>
    </source>
</evidence>
<dbReference type="PANTHER" id="PTHR45922:SF1">
    <property type="entry name" value="CLEAVAGE AND POLYADENYLATION SPECIFICITY FACTOR SUBUNIT 2"/>
    <property type="match status" value="1"/>
</dbReference>
<reference evidence="3 4" key="1">
    <citation type="submission" date="2022-01" db="EMBL/GenBank/DDBJ databases">
        <authorList>
            <person name="Xiong W."/>
            <person name="Schranz E."/>
        </authorList>
    </citation>
    <scope>NUCLEOTIDE SEQUENCE [LARGE SCALE GENOMIC DNA]</scope>
</reference>